<dbReference type="Proteomes" id="UP000429523">
    <property type="component" value="Unassembled WGS sequence"/>
</dbReference>
<dbReference type="AlphaFoldDB" id="A0A6A3MUJ9"/>
<dbReference type="EMBL" id="QXFW01000001">
    <property type="protein sequence ID" value="KAE9031573.1"/>
    <property type="molecule type" value="Genomic_DNA"/>
</dbReference>
<evidence type="ECO:0000256" key="1">
    <source>
        <dbReference type="SAM" id="MobiDB-lite"/>
    </source>
</evidence>
<evidence type="ECO:0000313" key="2">
    <source>
        <dbReference type="EMBL" id="KAE8950119.1"/>
    </source>
</evidence>
<gene>
    <name evidence="5" type="ORF">PF001_g652</name>
    <name evidence="4" type="ORF">PF002_g27</name>
    <name evidence="2" type="ORF">PF009_g335</name>
    <name evidence="3" type="ORF">PF011_g21</name>
</gene>
<evidence type="ECO:0000313" key="9">
    <source>
        <dbReference type="Proteomes" id="UP000460718"/>
    </source>
</evidence>
<organism evidence="3 9">
    <name type="scientific">Phytophthora fragariae</name>
    <dbReference type="NCBI Taxonomy" id="53985"/>
    <lineage>
        <taxon>Eukaryota</taxon>
        <taxon>Sar</taxon>
        <taxon>Stramenopiles</taxon>
        <taxon>Oomycota</taxon>
        <taxon>Peronosporomycetes</taxon>
        <taxon>Peronosporales</taxon>
        <taxon>Peronosporaceae</taxon>
        <taxon>Phytophthora</taxon>
    </lineage>
</organism>
<name>A0A6A3MUJ9_9STRA</name>
<dbReference type="Proteomes" id="UP000460718">
    <property type="component" value="Unassembled WGS sequence"/>
</dbReference>
<evidence type="ECO:0000313" key="8">
    <source>
        <dbReference type="Proteomes" id="UP000440367"/>
    </source>
</evidence>
<evidence type="ECO:0000313" key="5">
    <source>
        <dbReference type="EMBL" id="KAE9329936.1"/>
    </source>
</evidence>
<sequence>MNSSFAEDATFLGRLAGGAGALSSRSEPESSSPSPAVFLGTPELDATVARFATCFSTLLASAADSPGTAFGVARLLVRSGAVADVRIAGAVVHGSLAPATPTTSGGATAAAAGGRSLSV</sequence>
<accession>A0A6A3MUJ9</accession>
<feature type="compositionally biased region" description="Low complexity" evidence="1">
    <location>
        <begin position="21"/>
        <end position="35"/>
    </location>
</feature>
<feature type="region of interest" description="Disordered" evidence="1">
    <location>
        <begin position="97"/>
        <end position="119"/>
    </location>
</feature>
<reference evidence="3 9" key="1">
    <citation type="submission" date="2018-09" db="EMBL/GenBank/DDBJ databases">
        <title>Genomic investigation of the strawberry pathogen Phytophthora fragariae indicates pathogenicity is determined by transcriptional variation in three key races.</title>
        <authorList>
            <person name="Adams T.M."/>
            <person name="Armitage A.D."/>
            <person name="Sobczyk M.K."/>
            <person name="Bates H.J."/>
            <person name="Dunwell J.M."/>
            <person name="Nellist C.F."/>
            <person name="Harrison R.J."/>
        </authorList>
    </citation>
    <scope>NUCLEOTIDE SEQUENCE [LARGE SCALE GENOMIC DNA]</scope>
    <source>
        <strain evidence="5 7">A4</strain>
        <strain evidence="4 8">BC-1</strain>
        <strain evidence="2 6">NOV-9</strain>
        <strain evidence="3 9">SCRP245</strain>
    </source>
</reference>
<dbReference type="EMBL" id="QXGD01000001">
    <property type="protein sequence ID" value="KAE9258516.1"/>
    <property type="molecule type" value="Genomic_DNA"/>
</dbReference>
<evidence type="ECO:0000313" key="6">
    <source>
        <dbReference type="Proteomes" id="UP000429523"/>
    </source>
</evidence>
<dbReference type="Proteomes" id="UP000437068">
    <property type="component" value="Unassembled WGS sequence"/>
</dbReference>
<dbReference type="EMBL" id="QXGF01000006">
    <property type="protein sequence ID" value="KAE8950119.1"/>
    <property type="molecule type" value="Genomic_DNA"/>
</dbReference>
<dbReference type="EMBL" id="QXGE01000013">
    <property type="protein sequence ID" value="KAE9329936.1"/>
    <property type="molecule type" value="Genomic_DNA"/>
</dbReference>
<evidence type="ECO:0000313" key="3">
    <source>
        <dbReference type="EMBL" id="KAE9031573.1"/>
    </source>
</evidence>
<protein>
    <submittedName>
        <fullName evidence="3">Uncharacterized protein</fullName>
    </submittedName>
</protein>
<feature type="region of interest" description="Disordered" evidence="1">
    <location>
        <begin position="19"/>
        <end position="38"/>
    </location>
</feature>
<dbReference type="Proteomes" id="UP000440367">
    <property type="component" value="Unassembled WGS sequence"/>
</dbReference>
<proteinExistence type="predicted"/>
<evidence type="ECO:0000313" key="7">
    <source>
        <dbReference type="Proteomes" id="UP000437068"/>
    </source>
</evidence>
<evidence type="ECO:0000313" key="4">
    <source>
        <dbReference type="EMBL" id="KAE9258516.1"/>
    </source>
</evidence>
<comment type="caution">
    <text evidence="3">The sequence shown here is derived from an EMBL/GenBank/DDBJ whole genome shotgun (WGS) entry which is preliminary data.</text>
</comment>